<proteinExistence type="predicted"/>
<dbReference type="RefSeq" id="WP_088255505.1">
    <property type="nucleotide sequence ID" value="NZ_NIDE01000005.1"/>
</dbReference>
<accession>A0A225DLN8</accession>
<evidence type="ECO:0000313" key="3">
    <source>
        <dbReference type="EMBL" id="OWK42331.1"/>
    </source>
</evidence>
<feature type="region of interest" description="Disordered" evidence="1">
    <location>
        <begin position="19"/>
        <end position="58"/>
    </location>
</feature>
<gene>
    <name evidence="3" type="ORF">FRUB_04409</name>
</gene>
<sequence>MLVRLFASVVALGLASGVFAKPPESPASPNDTGKERGPVAQEFFQSPDPTPPLTSELPAALPVSDRAPLNAITSDWNERVRDWFHGWTVPLGLAQLVPQLWH</sequence>
<evidence type="ECO:0000256" key="2">
    <source>
        <dbReference type="SAM" id="SignalP"/>
    </source>
</evidence>
<keyword evidence="2" id="KW-0732">Signal</keyword>
<dbReference type="EMBL" id="NIDE01000005">
    <property type="protein sequence ID" value="OWK42331.1"/>
    <property type="molecule type" value="Genomic_DNA"/>
</dbReference>
<organism evidence="3 4">
    <name type="scientific">Fimbriiglobus ruber</name>
    <dbReference type="NCBI Taxonomy" id="1908690"/>
    <lineage>
        <taxon>Bacteria</taxon>
        <taxon>Pseudomonadati</taxon>
        <taxon>Planctomycetota</taxon>
        <taxon>Planctomycetia</taxon>
        <taxon>Gemmatales</taxon>
        <taxon>Gemmataceae</taxon>
        <taxon>Fimbriiglobus</taxon>
    </lineage>
</organism>
<dbReference type="Proteomes" id="UP000214646">
    <property type="component" value="Unassembled WGS sequence"/>
</dbReference>
<reference evidence="4" key="1">
    <citation type="submission" date="2017-06" db="EMBL/GenBank/DDBJ databases">
        <title>Genome analysis of Fimbriiglobus ruber SP5, the first member of the order Planctomycetales with confirmed chitinolytic capability.</title>
        <authorList>
            <person name="Ravin N.V."/>
            <person name="Rakitin A.L."/>
            <person name="Ivanova A.A."/>
            <person name="Beletsky A.V."/>
            <person name="Kulichevskaya I.S."/>
            <person name="Mardanov A.V."/>
            <person name="Dedysh S.N."/>
        </authorList>
    </citation>
    <scope>NUCLEOTIDE SEQUENCE [LARGE SCALE GENOMIC DNA]</scope>
    <source>
        <strain evidence="4">SP5</strain>
    </source>
</reference>
<evidence type="ECO:0000313" key="4">
    <source>
        <dbReference type="Proteomes" id="UP000214646"/>
    </source>
</evidence>
<comment type="caution">
    <text evidence="3">The sequence shown here is derived from an EMBL/GenBank/DDBJ whole genome shotgun (WGS) entry which is preliminary data.</text>
</comment>
<feature type="signal peptide" evidence="2">
    <location>
        <begin position="1"/>
        <end position="20"/>
    </location>
</feature>
<evidence type="ECO:0000256" key="1">
    <source>
        <dbReference type="SAM" id="MobiDB-lite"/>
    </source>
</evidence>
<dbReference type="AlphaFoldDB" id="A0A225DLN8"/>
<protein>
    <submittedName>
        <fullName evidence="3">Uncharacterized protein</fullName>
    </submittedName>
</protein>
<feature type="chain" id="PRO_5011990943" evidence="2">
    <location>
        <begin position="21"/>
        <end position="102"/>
    </location>
</feature>
<name>A0A225DLN8_9BACT</name>
<keyword evidence="4" id="KW-1185">Reference proteome</keyword>